<dbReference type="EMBL" id="JAMQON010000001">
    <property type="protein sequence ID" value="MDS0258702.1"/>
    <property type="molecule type" value="Genomic_DNA"/>
</dbReference>
<evidence type="ECO:0000313" key="2">
    <source>
        <dbReference type="Proteomes" id="UP001259659"/>
    </source>
</evidence>
<name>A0ABU2F8W2_9EURY</name>
<dbReference type="Proteomes" id="UP001259659">
    <property type="component" value="Unassembled WGS sequence"/>
</dbReference>
<gene>
    <name evidence="1" type="ORF">NDI56_04665</name>
</gene>
<accession>A0ABU2F8W2</accession>
<organism evidence="1 2">
    <name type="scientific">Haloarcula saliterrae</name>
    <dbReference type="NCBI Taxonomy" id="2950534"/>
    <lineage>
        <taxon>Archaea</taxon>
        <taxon>Methanobacteriati</taxon>
        <taxon>Methanobacteriota</taxon>
        <taxon>Stenosarchaea group</taxon>
        <taxon>Halobacteria</taxon>
        <taxon>Halobacteriales</taxon>
        <taxon>Haloarculaceae</taxon>
        <taxon>Haloarcula</taxon>
    </lineage>
</organism>
<sequence length="350" mass="39329">MELAHEDLMLLLNGLYELGEESFSVVHPADEIGELFRVDLGNATDSTVSMTTGAVTYEDALDEIEREHGPTIRKELPNEAAYVKAVTASGLVDIQNREELDKFITRYGYQDLQEGHPPRYAGFDTNLLPWRMHDVLGIDPVLHTKSGGRAPVNGYALLEGVDKELSISYRYGKNAMPASALADAFGSEYERLAGQPTEDNRETRLGLREYRRLRETRPHDIIPTGTGDTNIIDGCAEYYADKPTGVILFSNDYGFVDKARVRKVPAVHVEFSIDFPRRVTGTWEEIATLLYELAVLFGVLVLPRATLYGVWEGKSERNWKDEEIDIDTRSEKLAAILERDQPIVQAHALR</sequence>
<proteinExistence type="predicted"/>
<comment type="caution">
    <text evidence="1">The sequence shown here is derived from an EMBL/GenBank/DDBJ whole genome shotgun (WGS) entry which is preliminary data.</text>
</comment>
<dbReference type="RefSeq" id="WP_310918264.1">
    <property type="nucleotide sequence ID" value="NZ_JAMQON010000001.1"/>
</dbReference>
<protein>
    <submittedName>
        <fullName evidence="1">Uncharacterized protein</fullName>
    </submittedName>
</protein>
<keyword evidence="2" id="KW-1185">Reference proteome</keyword>
<reference evidence="1 2" key="1">
    <citation type="submission" date="2022-06" db="EMBL/GenBank/DDBJ databases">
        <title>Haloarcula sp. a new haloarchaeum isolate from saline soil.</title>
        <authorList>
            <person name="Strakova D."/>
            <person name="Galisteo C."/>
            <person name="Sanchez-Porro C."/>
            <person name="Ventosa A."/>
        </authorList>
    </citation>
    <scope>NUCLEOTIDE SEQUENCE [LARGE SCALE GENOMIC DNA]</scope>
    <source>
        <strain evidence="1 2">S1CR25-12</strain>
    </source>
</reference>
<evidence type="ECO:0000313" key="1">
    <source>
        <dbReference type="EMBL" id="MDS0258702.1"/>
    </source>
</evidence>